<dbReference type="SMART" id="SM00563">
    <property type="entry name" value="PlsC"/>
    <property type="match status" value="1"/>
</dbReference>
<dbReference type="NCBIfam" id="TIGR00530">
    <property type="entry name" value="AGP_acyltrn"/>
    <property type="match status" value="1"/>
</dbReference>
<feature type="domain" description="Phospholipid/glycerol acyltransferase" evidence="4">
    <location>
        <begin position="33"/>
        <end position="145"/>
    </location>
</feature>
<dbReference type="InterPro" id="IPR002123">
    <property type="entry name" value="Plipid/glycerol_acylTrfase"/>
</dbReference>
<dbReference type="GO" id="GO:0016020">
    <property type="term" value="C:membrane"/>
    <property type="evidence" value="ECO:0007669"/>
    <property type="project" value="InterPro"/>
</dbReference>
<evidence type="ECO:0000256" key="1">
    <source>
        <dbReference type="ARBA" id="ARBA00008655"/>
    </source>
</evidence>
<evidence type="ECO:0000313" key="5">
    <source>
        <dbReference type="EMBL" id="MPN07534.1"/>
    </source>
</evidence>
<dbReference type="Pfam" id="PF01553">
    <property type="entry name" value="Acyltransferase"/>
    <property type="match status" value="1"/>
</dbReference>
<dbReference type="PANTHER" id="PTHR10434">
    <property type="entry name" value="1-ACYL-SN-GLYCEROL-3-PHOSPHATE ACYLTRANSFERASE"/>
    <property type="match status" value="1"/>
</dbReference>
<dbReference type="InterPro" id="IPR004552">
    <property type="entry name" value="AGP_acyltrans"/>
</dbReference>
<dbReference type="PANTHER" id="PTHR10434:SF11">
    <property type="entry name" value="1-ACYL-SN-GLYCEROL-3-PHOSPHATE ACYLTRANSFERASE"/>
    <property type="match status" value="1"/>
</dbReference>
<evidence type="ECO:0000256" key="2">
    <source>
        <dbReference type="ARBA" id="ARBA00022679"/>
    </source>
</evidence>
<protein>
    <submittedName>
        <fullName evidence="5">1-acyl-sn-glycerol-3-phosphate acyltransferase</fullName>
        <ecNumber evidence="5">2.3.1.-</ecNumber>
    </submittedName>
</protein>
<sequence length="194" mass="21409">MYDFFKLIILVIVKLVFCLEITGQNNIPKNGGAIIASNHISLLDPPVIGCSIPRYVHFMAKEELFKYPVFNWIITQLKAFPVRRGMPDRTAIRTAINLLESGEIVGLFPEGTRSKNGVLGNPEPGLAMIAVKTGSPIIPAAVIGTGDFSKKFLPKFKVKFGKPIAVEKGKTDKESLERISQSLMREIARLIEEG</sequence>
<proteinExistence type="inferred from homology"/>
<dbReference type="AlphaFoldDB" id="A0A645F4J3"/>
<keyword evidence="2 5" id="KW-0808">Transferase</keyword>
<evidence type="ECO:0000259" key="4">
    <source>
        <dbReference type="SMART" id="SM00563"/>
    </source>
</evidence>
<dbReference type="GO" id="GO:0003841">
    <property type="term" value="F:1-acylglycerol-3-phosphate O-acyltransferase activity"/>
    <property type="evidence" value="ECO:0007669"/>
    <property type="project" value="InterPro"/>
</dbReference>
<dbReference type="EMBL" id="VSSQ01053507">
    <property type="protein sequence ID" value="MPN07534.1"/>
    <property type="molecule type" value="Genomic_DNA"/>
</dbReference>
<dbReference type="GO" id="GO:0006654">
    <property type="term" value="P:phosphatidic acid biosynthetic process"/>
    <property type="evidence" value="ECO:0007669"/>
    <property type="project" value="TreeGrafter"/>
</dbReference>
<comment type="caution">
    <text evidence="5">The sequence shown here is derived from an EMBL/GenBank/DDBJ whole genome shotgun (WGS) entry which is preliminary data.</text>
</comment>
<dbReference type="EC" id="2.3.1.-" evidence="5"/>
<comment type="similarity">
    <text evidence="1">Belongs to the 1-acyl-sn-glycerol-3-phosphate acyltransferase family.</text>
</comment>
<keyword evidence="3 5" id="KW-0012">Acyltransferase</keyword>
<gene>
    <name evidence="5" type="primary">plsC_22</name>
    <name evidence="5" type="ORF">SDC9_154804</name>
</gene>
<dbReference type="CDD" id="cd07989">
    <property type="entry name" value="LPLAT_AGPAT-like"/>
    <property type="match status" value="1"/>
</dbReference>
<evidence type="ECO:0000256" key="3">
    <source>
        <dbReference type="ARBA" id="ARBA00023315"/>
    </source>
</evidence>
<accession>A0A645F4J3</accession>
<name>A0A645F4J3_9ZZZZ</name>
<dbReference type="SUPFAM" id="SSF69593">
    <property type="entry name" value="Glycerol-3-phosphate (1)-acyltransferase"/>
    <property type="match status" value="1"/>
</dbReference>
<organism evidence="5">
    <name type="scientific">bioreactor metagenome</name>
    <dbReference type="NCBI Taxonomy" id="1076179"/>
    <lineage>
        <taxon>unclassified sequences</taxon>
        <taxon>metagenomes</taxon>
        <taxon>ecological metagenomes</taxon>
    </lineage>
</organism>
<reference evidence="5" key="1">
    <citation type="submission" date="2019-08" db="EMBL/GenBank/DDBJ databases">
        <authorList>
            <person name="Kucharzyk K."/>
            <person name="Murdoch R.W."/>
            <person name="Higgins S."/>
            <person name="Loffler F."/>
        </authorList>
    </citation>
    <scope>NUCLEOTIDE SEQUENCE</scope>
</reference>